<keyword evidence="8" id="KW-0436">Ligase</keyword>
<evidence type="ECO:0000256" key="2">
    <source>
        <dbReference type="ARBA" id="ARBA00022741"/>
    </source>
</evidence>
<dbReference type="InterPro" id="IPR024185">
    <property type="entry name" value="FTHF_cligase-like_sf"/>
</dbReference>
<dbReference type="Pfam" id="PF01812">
    <property type="entry name" value="5-FTHF_cyc-lig"/>
    <property type="match status" value="1"/>
</dbReference>
<dbReference type="InterPro" id="IPR037171">
    <property type="entry name" value="NagB/RpiA_transferase-like"/>
</dbReference>
<dbReference type="NCBIfam" id="TIGR02727">
    <property type="entry name" value="MTHFS_bact"/>
    <property type="match status" value="1"/>
</dbReference>
<comment type="catalytic activity">
    <reaction evidence="5">
        <text>(6S)-5-formyl-5,6,7,8-tetrahydrofolate + ATP = (6R)-5,10-methenyltetrahydrofolate + ADP + phosphate</text>
        <dbReference type="Rhea" id="RHEA:10488"/>
        <dbReference type="ChEBI" id="CHEBI:30616"/>
        <dbReference type="ChEBI" id="CHEBI:43474"/>
        <dbReference type="ChEBI" id="CHEBI:57455"/>
        <dbReference type="ChEBI" id="CHEBI:57457"/>
        <dbReference type="ChEBI" id="CHEBI:456216"/>
        <dbReference type="EC" id="6.3.3.2"/>
    </reaction>
</comment>
<keyword evidence="5" id="KW-0479">Metal-binding</keyword>
<dbReference type="Proteomes" id="UP000189067">
    <property type="component" value="Unassembled WGS sequence"/>
</dbReference>
<keyword evidence="5" id="KW-0460">Magnesium</keyword>
<dbReference type="PANTHER" id="PTHR23407:SF1">
    <property type="entry name" value="5-FORMYLTETRAHYDROFOLATE CYCLO-LIGASE"/>
    <property type="match status" value="1"/>
</dbReference>
<dbReference type="GeneID" id="69831210"/>
<feature type="binding site" evidence="4">
    <location>
        <position position="54"/>
    </location>
    <ligand>
        <name>substrate</name>
    </ligand>
</feature>
<dbReference type="PANTHER" id="PTHR23407">
    <property type="entry name" value="ATPASE INHIBITOR/5-FORMYLTETRAHYDROFOLATE CYCLO-LIGASE"/>
    <property type="match status" value="1"/>
</dbReference>
<dbReference type="InterPro" id="IPR002698">
    <property type="entry name" value="FTHF_cligase"/>
</dbReference>
<dbReference type="Gene3D" id="3.40.50.10420">
    <property type="entry name" value="NagB/RpiA/CoA transferase-like"/>
    <property type="match status" value="1"/>
</dbReference>
<dbReference type="GO" id="GO:0009396">
    <property type="term" value="P:folic acid-containing compound biosynthetic process"/>
    <property type="evidence" value="ECO:0007669"/>
    <property type="project" value="TreeGrafter"/>
</dbReference>
<comment type="similarity">
    <text evidence="1 5">Belongs to the 5-formyltetrahydrofolate cyclo-ligase family.</text>
</comment>
<accession>A0A171J361</accession>
<dbReference type="Proteomes" id="UP000307517">
    <property type="component" value="Unassembled WGS sequence"/>
</dbReference>
<name>A0A171J361_LACRH</name>
<dbReference type="PIRSF" id="PIRSF006806">
    <property type="entry name" value="FTHF_cligase"/>
    <property type="match status" value="1"/>
</dbReference>
<feature type="binding site" evidence="4">
    <location>
        <begin position="131"/>
        <end position="139"/>
    </location>
    <ligand>
        <name>ATP</name>
        <dbReference type="ChEBI" id="CHEBI:30616"/>
    </ligand>
</feature>
<feature type="binding site" evidence="4">
    <location>
        <begin position="4"/>
        <end position="8"/>
    </location>
    <ligand>
        <name>ATP</name>
        <dbReference type="ChEBI" id="CHEBI:30616"/>
    </ligand>
</feature>
<evidence type="ECO:0000313" key="6">
    <source>
        <dbReference type="EMBL" id="ONN75521.1"/>
    </source>
</evidence>
<evidence type="ECO:0000313" key="7">
    <source>
        <dbReference type="EMBL" id="PLA56443.1"/>
    </source>
</evidence>
<dbReference type="AlphaFoldDB" id="A0A171J361"/>
<dbReference type="EMBL" id="SSHM01000001">
    <property type="protein sequence ID" value="THC80912.1"/>
    <property type="molecule type" value="Genomic_DNA"/>
</dbReference>
<keyword evidence="2 4" id="KW-0547">Nucleotide-binding</keyword>
<keyword evidence="3 4" id="KW-0067">ATP-binding</keyword>
<dbReference type="EMBL" id="MTJY01000019">
    <property type="protein sequence ID" value="ONN75521.1"/>
    <property type="molecule type" value="Genomic_DNA"/>
</dbReference>
<sequence length="190" mass="20823">MSTKAEFRSRQLKRLQTAAKETQMAGENLLAALVKTPLWQQADSIGVTVSGPFEVPTAPIIAAAHAANKAVFLPRVMPKRQMVFLPDPGFDQLVTSRFGIPEPPYHADQVEPAPDLLIVPGIGFSLADNFRIGFGGGYYDRFLADYPGHTVTLVPPVMAFNQPDWPVESFDMPIETLILANGNIIVQKSY</sequence>
<dbReference type="GO" id="GO:0030272">
    <property type="term" value="F:5-formyltetrahydrofolate cyclo-ligase activity"/>
    <property type="evidence" value="ECO:0007669"/>
    <property type="project" value="UniProtKB-EC"/>
</dbReference>
<organism evidence="8 11">
    <name type="scientific">Lacticaseibacillus rhamnosus</name>
    <name type="common">Lactobacillus rhamnosus</name>
    <dbReference type="NCBI Taxonomy" id="47715"/>
    <lineage>
        <taxon>Bacteria</taxon>
        <taxon>Bacillati</taxon>
        <taxon>Bacillota</taxon>
        <taxon>Bacilli</taxon>
        <taxon>Lactobacillales</taxon>
        <taxon>Lactobacillaceae</taxon>
        <taxon>Lacticaseibacillus</taxon>
    </lineage>
</organism>
<evidence type="ECO:0000256" key="5">
    <source>
        <dbReference type="RuleBase" id="RU361279"/>
    </source>
</evidence>
<evidence type="ECO:0000313" key="9">
    <source>
        <dbReference type="Proteomes" id="UP000189067"/>
    </source>
</evidence>
<evidence type="ECO:0000256" key="3">
    <source>
        <dbReference type="ARBA" id="ARBA00022840"/>
    </source>
</evidence>
<comment type="cofactor">
    <cofactor evidence="5">
        <name>Mg(2+)</name>
        <dbReference type="ChEBI" id="CHEBI:18420"/>
    </cofactor>
</comment>
<dbReference type="OMA" id="STIYPCQ"/>
<comment type="caution">
    <text evidence="8">The sequence shown here is derived from an EMBL/GenBank/DDBJ whole genome shotgun (WGS) entry which is preliminary data.</text>
</comment>
<dbReference type="RefSeq" id="WP_005691925.1">
    <property type="nucleotide sequence ID" value="NZ_CABFNI010000005.1"/>
</dbReference>
<evidence type="ECO:0000313" key="10">
    <source>
        <dbReference type="Proteomes" id="UP000234212"/>
    </source>
</evidence>
<evidence type="ECO:0000256" key="4">
    <source>
        <dbReference type="PIRSR" id="PIRSR006806-1"/>
    </source>
</evidence>
<feature type="binding site" evidence="4">
    <location>
        <position position="49"/>
    </location>
    <ligand>
        <name>substrate</name>
    </ligand>
</feature>
<dbReference type="EMBL" id="PKJX01000004">
    <property type="protein sequence ID" value="PLA56443.1"/>
    <property type="molecule type" value="Genomic_DNA"/>
</dbReference>
<dbReference type="Proteomes" id="UP000234212">
    <property type="component" value="Unassembled WGS sequence"/>
</dbReference>
<dbReference type="SUPFAM" id="SSF100950">
    <property type="entry name" value="NagB/RpiA/CoA transferase-like"/>
    <property type="match status" value="1"/>
</dbReference>
<evidence type="ECO:0000313" key="8">
    <source>
        <dbReference type="EMBL" id="THC80912.1"/>
    </source>
</evidence>
<evidence type="ECO:0000313" key="11">
    <source>
        <dbReference type="Proteomes" id="UP000307517"/>
    </source>
</evidence>
<reference evidence="7 10" key="2">
    <citation type="submission" date="2017-12" db="EMBL/GenBank/DDBJ databases">
        <title>Phylogenetic diversity of female urinary microbiome.</title>
        <authorList>
            <person name="Thomas-White K."/>
            <person name="Wolfe A.J."/>
        </authorList>
    </citation>
    <scope>NUCLEOTIDE SEQUENCE [LARGE SCALE GENOMIC DNA]</scope>
    <source>
        <strain evidence="7 10">UMB0004</strain>
    </source>
</reference>
<proteinExistence type="inferred from homology"/>
<dbReference type="EC" id="6.3.3.2" evidence="5"/>
<dbReference type="GO" id="GO:0046872">
    <property type="term" value="F:metal ion binding"/>
    <property type="evidence" value="ECO:0007669"/>
    <property type="project" value="UniProtKB-KW"/>
</dbReference>
<protein>
    <recommendedName>
        <fullName evidence="5">5-formyltetrahydrofolate cyclo-ligase</fullName>
        <ecNumber evidence="5">6.3.3.2</ecNumber>
    </recommendedName>
</protein>
<gene>
    <name evidence="6" type="ORF">BWR10_03345</name>
    <name evidence="7" type="ORF">CYJ91_09850</name>
    <name evidence="8" type="ORF">E6L36_11385</name>
</gene>
<evidence type="ECO:0000256" key="1">
    <source>
        <dbReference type="ARBA" id="ARBA00010638"/>
    </source>
</evidence>
<reference evidence="6 9" key="1">
    <citation type="submission" date="2017-01" db="EMBL/GenBank/DDBJ databases">
        <title>In silico prediction, in vitro antibacterial spectrum and physicochemical properties of a putative bacteriocin produced by Lactobacillus rhamnosus strain L156.4.</title>
        <authorList>
            <person name="Silveira A.M."/>
            <person name="Monteiro A.S."/>
            <person name="Santos V.L."/>
            <person name="Nicoli J.R."/>
            <person name="Azevedo V."/>
            <person name="Soares S.C."/>
            <person name="Castro-Oliveira L."/>
            <person name="Dias-Souza M.V."/>
            <person name="Nardi R.M."/>
        </authorList>
    </citation>
    <scope>NUCLEOTIDE SEQUENCE [LARGE SCALE GENOMIC DNA]</scope>
    <source>
        <strain evidence="6 9">L156.4</strain>
    </source>
</reference>
<reference evidence="8 11" key="3">
    <citation type="submission" date="2019-04" db="EMBL/GenBank/DDBJ databases">
        <title>Genome Announcement to Ensure Probiotic Safety of Lactobacillus rhamnosus UBLR-58.</title>
        <authorList>
            <person name="Sulthana A."/>
            <person name="Lakshmi S.G."/>
            <person name="Madempudi R.S."/>
        </authorList>
    </citation>
    <scope>NUCLEOTIDE SEQUENCE [LARGE SCALE GENOMIC DNA]</scope>
    <source>
        <strain evidence="8 11">UBLR-58</strain>
    </source>
</reference>
<dbReference type="GO" id="GO:0005524">
    <property type="term" value="F:ATP binding"/>
    <property type="evidence" value="ECO:0007669"/>
    <property type="project" value="UniProtKB-KW"/>
</dbReference>
<dbReference type="GO" id="GO:0035999">
    <property type="term" value="P:tetrahydrofolate interconversion"/>
    <property type="evidence" value="ECO:0007669"/>
    <property type="project" value="TreeGrafter"/>
</dbReference>
<dbReference type="OrthoDB" id="9801938at2"/>